<name>A0A399RYG2_9BACT</name>
<evidence type="ECO:0000256" key="1">
    <source>
        <dbReference type="SAM" id="Phobius"/>
    </source>
</evidence>
<feature type="transmembrane region" description="Helical" evidence="1">
    <location>
        <begin position="185"/>
        <end position="203"/>
    </location>
</feature>
<organism evidence="2 3">
    <name type="scientific">Pontibacter oryzae</name>
    <dbReference type="NCBI Taxonomy" id="2304593"/>
    <lineage>
        <taxon>Bacteria</taxon>
        <taxon>Pseudomonadati</taxon>
        <taxon>Bacteroidota</taxon>
        <taxon>Cytophagia</taxon>
        <taxon>Cytophagales</taxon>
        <taxon>Hymenobacteraceae</taxon>
        <taxon>Pontibacter</taxon>
    </lineage>
</organism>
<dbReference type="Proteomes" id="UP000266005">
    <property type="component" value="Unassembled WGS sequence"/>
</dbReference>
<gene>
    <name evidence="2" type="ORF">D1627_16160</name>
</gene>
<dbReference type="EMBL" id="QWGE01000005">
    <property type="protein sequence ID" value="RIJ34445.1"/>
    <property type="molecule type" value="Genomic_DNA"/>
</dbReference>
<dbReference type="OrthoDB" id="1120881at2"/>
<proteinExistence type="predicted"/>
<dbReference type="AlphaFoldDB" id="A0A399RYG2"/>
<feature type="transmembrane region" description="Helical" evidence="1">
    <location>
        <begin position="161"/>
        <end position="179"/>
    </location>
</feature>
<reference evidence="3" key="1">
    <citation type="submission" date="2018-08" db="EMBL/GenBank/DDBJ databases">
        <title>Mucilaginibacter sp. MYSH2.</title>
        <authorList>
            <person name="Seo T."/>
        </authorList>
    </citation>
    <scope>NUCLEOTIDE SEQUENCE [LARGE SCALE GENOMIC DNA]</scope>
    <source>
        <strain evidence="3">KIRAN</strain>
    </source>
</reference>
<feature type="transmembrane region" description="Helical" evidence="1">
    <location>
        <begin position="137"/>
        <end position="154"/>
    </location>
</feature>
<evidence type="ECO:0000313" key="2">
    <source>
        <dbReference type="EMBL" id="RIJ34445.1"/>
    </source>
</evidence>
<evidence type="ECO:0000313" key="3">
    <source>
        <dbReference type="Proteomes" id="UP000266005"/>
    </source>
</evidence>
<accession>A0A399RYG2</accession>
<sequence>MNQQHEHLADLREIRNIMDRSSRFISLSGLSGIFAGLFAMAGAALVKWYLSQHNIVYRSDYSVNLNWDVITFLVSVALVVLVLALGSAVFFTSRQAQRVNQKIWDSKSQRLVLNLAIPLAVGGVFCGLLLYHGVIYLVAPSMLIFYGLGLINGSKYTLSDIRYLGICEIILGLLASFFIGYGLLAWTIGFGVLHIIYGTLMYFKYERK</sequence>
<keyword evidence="1" id="KW-0472">Membrane</keyword>
<comment type="caution">
    <text evidence="2">The sequence shown here is derived from an EMBL/GenBank/DDBJ whole genome shotgun (WGS) entry which is preliminary data.</text>
</comment>
<feature type="transmembrane region" description="Helical" evidence="1">
    <location>
        <begin position="111"/>
        <end position="131"/>
    </location>
</feature>
<feature type="transmembrane region" description="Helical" evidence="1">
    <location>
        <begin position="24"/>
        <end position="50"/>
    </location>
</feature>
<keyword evidence="1" id="KW-0812">Transmembrane</keyword>
<keyword evidence="3" id="KW-1185">Reference proteome</keyword>
<keyword evidence="1" id="KW-1133">Transmembrane helix</keyword>
<protein>
    <submittedName>
        <fullName evidence="2">Uncharacterized protein</fullName>
    </submittedName>
</protein>
<feature type="transmembrane region" description="Helical" evidence="1">
    <location>
        <begin position="70"/>
        <end position="91"/>
    </location>
</feature>
<dbReference type="RefSeq" id="WP_119433305.1">
    <property type="nucleotide sequence ID" value="NZ_QWGE01000005.1"/>
</dbReference>